<keyword evidence="4" id="KW-0804">Transcription</keyword>
<dbReference type="InterPro" id="IPR001471">
    <property type="entry name" value="AP2/ERF_dom"/>
</dbReference>
<evidence type="ECO:0000256" key="3">
    <source>
        <dbReference type="ARBA" id="ARBA00023125"/>
    </source>
</evidence>
<dbReference type="PROSITE" id="PS51032">
    <property type="entry name" value="AP2_ERF"/>
    <property type="match status" value="1"/>
</dbReference>
<evidence type="ECO:0000256" key="2">
    <source>
        <dbReference type="ARBA" id="ARBA00023015"/>
    </source>
</evidence>
<dbReference type="Proteomes" id="UP001386955">
    <property type="component" value="Unassembled WGS sequence"/>
</dbReference>
<evidence type="ECO:0000313" key="8">
    <source>
        <dbReference type="EMBL" id="KAK7386135.1"/>
    </source>
</evidence>
<dbReference type="GO" id="GO:0003677">
    <property type="term" value="F:DNA binding"/>
    <property type="evidence" value="ECO:0007669"/>
    <property type="project" value="UniProtKB-KW"/>
</dbReference>
<evidence type="ECO:0000259" key="7">
    <source>
        <dbReference type="PROSITE" id="PS51032"/>
    </source>
</evidence>
<evidence type="ECO:0000313" key="9">
    <source>
        <dbReference type="Proteomes" id="UP001386955"/>
    </source>
</evidence>
<keyword evidence="2" id="KW-0805">Transcription regulation</keyword>
<dbReference type="InterPro" id="IPR044808">
    <property type="entry name" value="ERF_plant"/>
</dbReference>
<accession>A0AAN9RZW6</accession>
<comment type="subcellular location">
    <subcellularLocation>
        <location evidence="1">Nucleus</location>
    </subcellularLocation>
</comment>
<dbReference type="SMART" id="SM00380">
    <property type="entry name" value="AP2"/>
    <property type="match status" value="1"/>
</dbReference>
<dbReference type="GO" id="GO:0005634">
    <property type="term" value="C:nucleus"/>
    <property type="evidence" value="ECO:0007669"/>
    <property type="project" value="UniProtKB-SubCell"/>
</dbReference>
<reference evidence="8 9" key="1">
    <citation type="submission" date="2024-01" db="EMBL/GenBank/DDBJ databases">
        <title>The genomes of 5 underutilized Papilionoideae crops provide insights into root nodulation and disease resistanc.</title>
        <authorList>
            <person name="Jiang F."/>
        </authorList>
    </citation>
    <scope>NUCLEOTIDE SEQUENCE [LARGE SCALE GENOMIC DNA]</scope>
    <source>
        <strain evidence="8">DUOXIRENSHENG_FW03</strain>
        <tissue evidence="8">Leaves</tissue>
    </source>
</reference>
<dbReference type="PANTHER" id="PTHR31190">
    <property type="entry name" value="DNA-BINDING DOMAIN"/>
    <property type="match status" value="1"/>
</dbReference>
<dbReference type="EMBL" id="JAYMYS010000007">
    <property type="protein sequence ID" value="KAK7386135.1"/>
    <property type="molecule type" value="Genomic_DNA"/>
</dbReference>
<dbReference type="InterPro" id="IPR016177">
    <property type="entry name" value="DNA-bd_dom_sf"/>
</dbReference>
<dbReference type="GO" id="GO:0009873">
    <property type="term" value="P:ethylene-activated signaling pathway"/>
    <property type="evidence" value="ECO:0007669"/>
    <property type="project" value="InterPro"/>
</dbReference>
<protein>
    <recommendedName>
        <fullName evidence="7">AP2/ERF domain-containing protein</fullName>
    </recommendedName>
</protein>
<comment type="caution">
    <text evidence="8">The sequence shown here is derived from an EMBL/GenBank/DDBJ whole genome shotgun (WGS) entry which is preliminary data.</text>
</comment>
<dbReference type="Pfam" id="PF00847">
    <property type="entry name" value="AP2"/>
    <property type="match status" value="1"/>
</dbReference>
<evidence type="ECO:0000256" key="4">
    <source>
        <dbReference type="ARBA" id="ARBA00023163"/>
    </source>
</evidence>
<dbReference type="AlphaFoldDB" id="A0AAN9RZW6"/>
<dbReference type="FunFam" id="3.30.730.10:FF:000001">
    <property type="entry name" value="Ethylene-responsive transcription factor 2"/>
    <property type="match status" value="1"/>
</dbReference>
<proteinExistence type="inferred from homology"/>
<dbReference type="PRINTS" id="PR00367">
    <property type="entry name" value="ETHRSPELEMNT"/>
</dbReference>
<dbReference type="CDD" id="cd00018">
    <property type="entry name" value="AP2"/>
    <property type="match status" value="1"/>
</dbReference>
<dbReference type="InterPro" id="IPR036955">
    <property type="entry name" value="AP2/ERF_dom_sf"/>
</dbReference>
<sequence length="225" mass="26141">MNSIISCDFSSFEYIQHYLHELERSSNTLTSVSNHYMCYSPTYYTSPSPTLCLEGVHDPKDSLACKKEHPKVEREAHAPPVWKHYRGVRRRPWGKFAAEIRDPKKNGSRIWLGTYENEEEAGLAYDRAAFEMRGSKAKLNFPHLISSHAPVKPVNKMNRCWSCSPVSETRGSQKRKNMVDLLNKLAKSRRQVKVFEMGLHAEDFEVDVDDEWWRKLNEYVVVVMS</sequence>
<evidence type="ECO:0000256" key="1">
    <source>
        <dbReference type="ARBA" id="ARBA00004123"/>
    </source>
</evidence>
<gene>
    <name evidence="8" type="ORF">VNO78_26127</name>
</gene>
<evidence type="ECO:0000256" key="6">
    <source>
        <dbReference type="ARBA" id="ARBA00024343"/>
    </source>
</evidence>
<comment type="similarity">
    <text evidence="6">Belongs to the AP2/ERF transcription factor family. ERF subfamily.</text>
</comment>
<feature type="domain" description="AP2/ERF" evidence="7">
    <location>
        <begin position="84"/>
        <end position="142"/>
    </location>
</feature>
<keyword evidence="5" id="KW-0539">Nucleus</keyword>
<dbReference type="SUPFAM" id="SSF54171">
    <property type="entry name" value="DNA-binding domain"/>
    <property type="match status" value="1"/>
</dbReference>
<organism evidence="8 9">
    <name type="scientific">Psophocarpus tetragonolobus</name>
    <name type="common">Winged bean</name>
    <name type="synonym">Dolichos tetragonolobus</name>
    <dbReference type="NCBI Taxonomy" id="3891"/>
    <lineage>
        <taxon>Eukaryota</taxon>
        <taxon>Viridiplantae</taxon>
        <taxon>Streptophyta</taxon>
        <taxon>Embryophyta</taxon>
        <taxon>Tracheophyta</taxon>
        <taxon>Spermatophyta</taxon>
        <taxon>Magnoliopsida</taxon>
        <taxon>eudicotyledons</taxon>
        <taxon>Gunneridae</taxon>
        <taxon>Pentapetalae</taxon>
        <taxon>rosids</taxon>
        <taxon>fabids</taxon>
        <taxon>Fabales</taxon>
        <taxon>Fabaceae</taxon>
        <taxon>Papilionoideae</taxon>
        <taxon>50 kb inversion clade</taxon>
        <taxon>NPAAA clade</taxon>
        <taxon>indigoferoid/millettioid clade</taxon>
        <taxon>Phaseoleae</taxon>
        <taxon>Psophocarpus</taxon>
    </lineage>
</organism>
<name>A0AAN9RZW6_PSOTE</name>
<dbReference type="GO" id="GO:0003700">
    <property type="term" value="F:DNA-binding transcription factor activity"/>
    <property type="evidence" value="ECO:0007669"/>
    <property type="project" value="InterPro"/>
</dbReference>
<keyword evidence="9" id="KW-1185">Reference proteome</keyword>
<dbReference type="Gene3D" id="3.30.730.10">
    <property type="entry name" value="AP2/ERF domain"/>
    <property type="match status" value="1"/>
</dbReference>
<keyword evidence="3" id="KW-0238">DNA-binding</keyword>
<evidence type="ECO:0000256" key="5">
    <source>
        <dbReference type="ARBA" id="ARBA00023242"/>
    </source>
</evidence>
<dbReference type="PANTHER" id="PTHR31190:SF174">
    <property type="entry name" value="ETHYLENE RESPONSE FACTOR"/>
    <property type="match status" value="1"/>
</dbReference>